<evidence type="ECO:0000313" key="3">
    <source>
        <dbReference type="EMBL" id="BAF59452.1"/>
    </source>
</evidence>
<accession>A5D2S2</accession>
<dbReference type="SUPFAM" id="SSF64182">
    <property type="entry name" value="DHH phosphoesterases"/>
    <property type="match status" value="1"/>
</dbReference>
<dbReference type="GO" id="GO:0003676">
    <property type="term" value="F:nucleic acid binding"/>
    <property type="evidence" value="ECO:0007669"/>
    <property type="project" value="InterPro"/>
</dbReference>
<dbReference type="eggNOG" id="COG0618">
    <property type="taxonomic scope" value="Bacteria"/>
</dbReference>
<dbReference type="InterPro" id="IPR051319">
    <property type="entry name" value="Oligoribo/pAp-PDE_c-di-AMP_PDE"/>
</dbReference>
<protein>
    <submittedName>
        <fullName evidence="3">Exopolyphosphatase-related proteins</fullName>
    </submittedName>
</protein>
<dbReference type="Pfam" id="PF01368">
    <property type="entry name" value="DHH"/>
    <property type="match status" value="1"/>
</dbReference>
<reference evidence="4" key="1">
    <citation type="journal article" date="2008" name="Genome Res.">
        <title>The genome of Pelotomaculum thermopropionicum reveals niche-associated evolution in anaerobic microbiota.</title>
        <authorList>
            <person name="Kosaka T."/>
            <person name="Kato S."/>
            <person name="Shimoyama T."/>
            <person name="Ishii S."/>
            <person name="Abe T."/>
            <person name="Watanabe K."/>
        </authorList>
    </citation>
    <scope>NUCLEOTIDE SEQUENCE [LARGE SCALE GENOMIC DNA]</scope>
    <source>
        <strain evidence="4">DSM 13744 / JCM 10971 / SI</strain>
    </source>
</reference>
<dbReference type="InterPro" id="IPR038763">
    <property type="entry name" value="DHH_sf"/>
</dbReference>
<evidence type="ECO:0000313" key="4">
    <source>
        <dbReference type="Proteomes" id="UP000006556"/>
    </source>
</evidence>
<dbReference type="PANTHER" id="PTHR47618">
    <property type="entry name" value="BIFUNCTIONAL OLIGORIBONUCLEASE AND PAP PHOSPHATASE NRNA"/>
    <property type="match status" value="1"/>
</dbReference>
<dbReference type="KEGG" id="pth:PTH_1271"/>
<dbReference type="PANTHER" id="PTHR47618:SF1">
    <property type="entry name" value="BIFUNCTIONAL OLIGORIBONUCLEASE AND PAP PHOSPHATASE NRNA"/>
    <property type="match status" value="1"/>
</dbReference>
<feature type="domain" description="DHHA1" evidence="2">
    <location>
        <begin position="240"/>
        <end position="313"/>
    </location>
</feature>
<dbReference type="InterPro" id="IPR003156">
    <property type="entry name" value="DHHA1_dom"/>
</dbReference>
<dbReference type="STRING" id="370438.PTH_1271"/>
<dbReference type="HOGENOM" id="CLU_039720_0_0_9"/>
<proteinExistence type="predicted"/>
<dbReference type="Proteomes" id="UP000006556">
    <property type="component" value="Chromosome"/>
</dbReference>
<dbReference type="Pfam" id="PF02272">
    <property type="entry name" value="DHHA1"/>
    <property type="match status" value="1"/>
</dbReference>
<evidence type="ECO:0000259" key="2">
    <source>
        <dbReference type="Pfam" id="PF02272"/>
    </source>
</evidence>
<name>A5D2S2_PELTS</name>
<dbReference type="EMBL" id="AP009389">
    <property type="protein sequence ID" value="BAF59452.1"/>
    <property type="molecule type" value="Genomic_DNA"/>
</dbReference>
<organism evidence="3 4">
    <name type="scientific">Pelotomaculum thermopropionicum (strain DSM 13744 / JCM 10971 / SI)</name>
    <dbReference type="NCBI Taxonomy" id="370438"/>
    <lineage>
        <taxon>Bacteria</taxon>
        <taxon>Bacillati</taxon>
        <taxon>Bacillota</taxon>
        <taxon>Clostridia</taxon>
        <taxon>Eubacteriales</taxon>
        <taxon>Desulfotomaculaceae</taxon>
        <taxon>Pelotomaculum</taxon>
    </lineage>
</organism>
<keyword evidence="4" id="KW-1185">Reference proteome</keyword>
<dbReference type="AlphaFoldDB" id="A5D2S2"/>
<gene>
    <name evidence="3" type="ordered locus">PTH_1271</name>
</gene>
<dbReference type="Gene3D" id="3.10.310.30">
    <property type="match status" value="1"/>
</dbReference>
<feature type="domain" description="DDH" evidence="1">
    <location>
        <begin position="16"/>
        <end position="159"/>
    </location>
</feature>
<sequence length="326" mass="34809">MSSLAVIAEVIKRAGNVLICGHIMPDGDCLGSVLALGLALEKIGIKATMAGPDPVPAVYAFLPGAEKFVSGDPPEGNYDTLIILDCSVPERLGKGYRELAEKKDLTVINIDHHHGYNPFGRYRYIDPSAAAVGEIVFDLLHLMQVRIDSAIATCLYTAIITDTGSFQYNNTTPNTHRRVAELLECGAPAAQVNIRLYEEKPRAALLLLGKALNSLKISTCGRVSWMTVTLEDLKSAGAVDEHADGLVNYARSVMGVEVGMLFREVSEGKYKVSFRSKKAVDVNRLAALFGGGGHPRAAGCVIQGELEDLKEKIVSAAILAAGGSSL</sequence>
<dbReference type="InterPro" id="IPR001667">
    <property type="entry name" value="DDH_dom"/>
</dbReference>
<evidence type="ECO:0000259" key="1">
    <source>
        <dbReference type="Pfam" id="PF01368"/>
    </source>
</evidence>
<dbReference type="Gene3D" id="3.90.1640.10">
    <property type="entry name" value="inorganic pyrophosphatase (n-terminal core)"/>
    <property type="match status" value="1"/>
</dbReference>